<reference evidence="1 2" key="1">
    <citation type="journal article" date="2022" name="Genome Biol. Evol.">
        <title>The Spruce Budworm Genome: Reconstructing the Evolutionary History of Antifreeze Proteins.</title>
        <authorList>
            <person name="Beliveau C."/>
            <person name="Gagne P."/>
            <person name="Picq S."/>
            <person name="Vernygora O."/>
            <person name="Keeling C.I."/>
            <person name="Pinkney K."/>
            <person name="Doucet D."/>
            <person name="Wen F."/>
            <person name="Johnston J.S."/>
            <person name="Maaroufi H."/>
            <person name="Boyle B."/>
            <person name="Laroche J."/>
            <person name="Dewar K."/>
            <person name="Juretic N."/>
            <person name="Blackburn G."/>
            <person name="Nisole A."/>
            <person name="Brunet B."/>
            <person name="Brandao M."/>
            <person name="Lumley L."/>
            <person name="Duan J."/>
            <person name="Quan G."/>
            <person name="Lucarotti C.J."/>
            <person name="Roe A.D."/>
            <person name="Sperling F.A.H."/>
            <person name="Levesque R.C."/>
            <person name="Cusson M."/>
        </authorList>
    </citation>
    <scope>NUCLEOTIDE SEQUENCE [LARGE SCALE GENOMIC DNA]</scope>
    <source>
        <strain evidence="1">Glfc:IPQL:Cfum</strain>
    </source>
</reference>
<gene>
    <name evidence="1" type="ORF">MSG28_000901</name>
</gene>
<evidence type="ECO:0000313" key="2">
    <source>
        <dbReference type="Proteomes" id="UP001064048"/>
    </source>
</evidence>
<accession>A0ACC0K2M8</accession>
<sequence length="259" mass="30783">MRISIRSLRIRKLEVIDIVRVAGNRWMQMASCPLLQDSDGYIKEVRKYMKIKFIKMNHELTADVMAKIDEIENLRLKESKTTAYRQGELAYHARRKWTQMLRIYFKCVKENATMESKEMIKDLTTLQRLDMDIYHATENMNQLEDDGEDVPFHDERRRSGTGRGRSNNRRYLASAHSALREKVRKQNERLRNIYHRTSPSPVDQILCEDRLSLRNKMAKKKWITYSKQLPPFMVTRLRDYRCVANQETTYSGKAKIDTL</sequence>
<dbReference type="Proteomes" id="UP001064048">
    <property type="component" value="Chromosome Z"/>
</dbReference>
<comment type="caution">
    <text evidence="1">The sequence shown here is derived from an EMBL/GenBank/DDBJ whole genome shotgun (WGS) entry which is preliminary data.</text>
</comment>
<protein>
    <submittedName>
        <fullName evidence="1">Uncharacterized protein</fullName>
    </submittedName>
</protein>
<proteinExistence type="predicted"/>
<name>A0ACC0K2M8_CHOFU</name>
<organism evidence="1 2">
    <name type="scientific">Choristoneura fumiferana</name>
    <name type="common">Spruce budworm moth</name>
    <name type="synonym">Archips fumiferana</name>
    <dbReference type="NCBI Taxonomy" id="7141"/>
    <lineage>
        <taxon>Eukaryota</taxon>
        <taxon>Metazoa</taxon>
        <taxon>Ecdysozoa</taxon>
        <taxon>Arthropoda</taxon>
        <taxon>Hexapoda</taxon>
        <taxon>Insecta</taxon>
        <taxon>Pterygota</taxon>
        <taxon>Neoptera</taxon>
        <taxon>Endopterygota</taxon>
        <taxon>Lepidoptera</taxon>
        <taxon>Glossata</taxon>
        <taxon>Ditrysia</taxon>
        <taxon>Tortricoidea</taxon>
        <taxon>Tortricidae</taxon>
        <taxon>Tortricinae</taxon>
        <taxon>Choristoneura</taxon>
    </lineage>
</organism>
<dbReference type="EMBL" id="CM046131">
    <property type="protein sequence ID" value="KAI8430717.1"/>
    <property type="molecule type" value="Genomic_DNA"/>
</dbReference>
<evidence type="ECO:0000313" key="1">
    <source>
        <dbReference type="EMBL" id="KAI8430717.1"/>
    </source>
</evidence>
<keyword evidence="2" id="KW-1185">Reference proteome</keyword>